<feature type="region of interest" description="Disordered" evidence="3">
    <location>
        <begin position="261"/>
        <end position="327"/>
    </location>
</feature>
<dbReference type="SMART" id="SM00365">
    <property type="entry name" value="LRR_SD22"/>
    <property type="match status" value="4"/>
</dbReference>
<dbReference type="Pfam" id="PF13855">
    <property type="entry name" value="LRR_8"/>
    <property type="match status" value="1"/>
</dbReference>
<dbReference type="Pfam" id="PF13516">
    <property type="entry name" value="LRR_6"/>
    <property type="match status" value="1"/>
</dbReference>
<feature type="region of interest" description="Disordered" evidence="3">
    <location>
        <begin position="529"/>
        <end position="549"/>
    </location>
</feature>
<evidence type="ECO:0008006" key="6">
    <source>
        <dbReference type="Google" id="ProtNLM"/>
    </source>
</evidence>
<dbReference type="Gene3D" id="3.80.10.10">
    <property type="entry name" value="Ribonuclease Inhibitor"/>
    <property type="match status" value="2"/>
</dbReference>
<evidence type="ECO:0000256" key="1">
    <source>
        <dbReference type="ARBA" id="ARBA00022614"/>
    </source>
</evidence>
<dbReference type="Proteomes" id="UP001158986">
    <property type="component" value="Unassembled WGS sequence"/>
</dbReference>
<evidence type="ECO:0000313" key="5">
    <source>
        <dbReference type="Proteomes" id="UP001158986"/>
    </source>
</evidence>
<sequence>MVDVTERSQADNKHRIKKLTAEKIEKYHNEIIKHNGQQVDLTGRGIETIVSLEGLQNATKLDLSCNKLTKLSQLESVTRVTMLKLTNNKLTGDGLAEIQHLKKLVILNVAENNVTRIPFEVLRNMRTLKALVLNKNSISSLDWMPKLPELNSLIVSNNRITQIPKRVLDGFPKLTKISISHNLLEEIPHFSQLSEITELRLSHNRISKIPTHLAQLKNLKVLELSHNQIDEWSGLEALSCLENLRQLNLIGNPVVGKKLNVTTKDVQESGDRSNEDIDNEDGGNGSSNDSESDVDSSSKKKKKGNKSKTKTARLSDEEKKKIKEDKRLDAKHKQYNFKMKRLFPNLVVRDATRVLDKRVHGYIAPSNEEKKKRKLKKPESFDKKMKETSTGKRKRDNDPIESKDEIEIFRPTDRIVTKNDAEKPSKKDKKADKKHASGKLVGNEPSKEVIAALEPSLPSNDYEEHVKANDSAPMDIVAPSGSVSMCDARTKKKKEKVSEKKQQEKQDKIKDQRQFKAIASGVMAVKKFKNAKKSKSTQEKPMDLMQINFTPNVGYGGSSTWD</sequence>
<evidence type="ECO:0000256" key="2">
    <source>
        <dbReference type="ARBA" id="ARBA00022737"/>
    </source>
</evidence>
<evidence type="ECO:0000256" key="3">
    <source>
        <dbReference type="SAM" id="MobiDB-lite"/>
    </source>
</evidence>
<dbReference type="PROSITE" id="PS51450">
    <property type="entry name" value="LRR"/>
    <property type="match status" value="4"/>
</dbReference>
<feature type="compositionally biased region" description="Basic and acidic residues" evidence="3">
    <location>
        <begin position="313"/>
        <end position="327"/>
    </location>
</feature>
<feature type="compositionally biased region" description="Basic residues" evidence="3">
    <location>
        <begin position="299"/>
        <end position="311"/>
    </location>
</feature>
<dbReference type="SMART" id="SM00364">
    <property type="entry name" value="LRR_BAC"/>
    <property type="match status" value="4"/>
</dbReference>
<gene>
    <name evidence="4" type="ORF">PBS001_LOCUS2510</name>
</gene>
<dbReference type="EMBL" id="CAKLCB010000140">
    <property type="protein sequence ID" value="CAH0515814.1"/>
    <property type="molecule type" value="Genomic_DNA"/>
</dbReference>
<dbReference type="PANTHER" id="PTHR15454:SF56">
    <property type="entry name" value="PROTEIN PHOSPHATASE 1 REGULATORY SUBUNIT 7-RELATED"/>
    <property type="match status" value="1"/>
</dbReference>
<evidence type="ECO:0000313" key="4">
    <source>
        <dbReference type="EMBL" id="CAH0515814.1"/>
    </source>
</evidence>
<organism evidence="4 5">
    <name type="scientific">Peronospora belbahrii</name>
    <dbReference type="NCBI Taxonomy" id="622444"/>
    <lineage>
        <taxon>Eukaryota</taxon>
        <taxon>Sar</taxon>
        <taxon>Stramenopiles</taxon>
        <taxon>Oomycota</taxon>
        <taxon>Peronosporomycetes</taxon>
        <taxon>Peronosporales</taxon>
        <taxon>Peronosporaceae</taxon>
        <taxon>Peronospora</taxon>
    </lineage>
</organism>
<comment type="caution">
    <text evidence="4">The sequence shown here is derived from an EMBL/GenBank/DDBJ whole genome shotgun (WGS) entry which is preliminary data.</text>
</comment>
<dbReference type="InterPro" id="IPR001611">
    <property type="entry name" value="Leu-rich_rpt"/>
</dbReference>
<accession>A0ABN8CUR8</accession>
<protein>
    <recommendedName>
        <fullName evidence="6">U2A'/phosphoprotein 32 family A C-terminal domain-containing protein</fullName>
    </recommendedName>
</protein>
<feature type="region of interest" description="Disordered" evidence="3">
    <location>
        <begin position="472"/>
        <end position="512"/>
    </location>
</feature>
<keyword evidence="1" id="KW-0433">Leucine-rich repeat</keyword>
<proteinExistence type="predicted"/>
<dbReference type="InterPro" id="IPR032675">
    <property type="entry name" value="LRR_dom_sf"/>
</dbReference>
<feature type="compositionally biased region" description="Basic and acidic residues" evidence="3">
    <location>
        <begin position="496"/>
        <end position="512"/>
    </location>
</feature>
<keyword evidence="5" id="KW-1185">Reference proteome</keyword>
<dbReference type="SMART" id="SM00369">
    <property type="entry name" value="LRR_TYP"/>
    <property type="match status" value="5"/>
</dbReference>
<reference evidence="4 5" key="1">
    <citation type="submission" date="2021-11" db="EMBL/GenBank/DDBJ databases">
        <authorList>
            <person name="Islam A."/>
            <person name="Islam S."/>
            <person name="Flora M.S."/>
            <person name="Rahman M."/>
            <person name="Ziaur R.M."/>
            <person name="Epstein J.H."/>
            <person name="Hassan M."/>
            <person name="Klassen M."/>
            <person name="Woodard K."/>
            <person name="Webb A."/>
            <person name="Webby R.J."/>
            <person name="El Zowalaty M.E."/>
        </authorList>
    </citation>
    <scope>NUCLEOTIDE SEQUENCE [LARGE SCALE GENOMIC DNA]</scope>
    <source>
        <strain evidence="4">Pbs1</strain>
    </source>
</reference>
<dbReference type="InterPro" id="IPR003591">
    <property type="entry name" value="Leu-rich_rpt_typical-subtyp"/>
</dbReference>
<feature type="compositionally biased region" description="Basic and acidic residues" evidence="3">
    <location>
        <begin position="377"/>
        <end position="435"/>
    </location>
</feature>
<dbReference type="SUPFAM" id="SSF52058">
    <property type="entry name" value="L domain-like"/>
    <property type="match status" value="1"/>
</dbReference>
<keyword evidence="2" id="KW-0677">Repeat</keyword>
<dbReference type="PANTHER" id="PTHR15454">
    <property type="entry name" value="NISCHARIN RELATED"/>
    <property type="match status" value="1"/>
</dbReference>
<feature type="compositionally biased region" description="Basic and acidic residues" evidence="3">
    <location>
        <begin position="265"/>
        <end position="275"/>
    </location>
</feature>
<name>A0ABN8CUR8_9STRA</name>
<feature type="region of interest" description="Disordered" evidence="3">
    <location>
        <begin position="365"/>
        <end position="448"/>
    </location>
</feature>